<keyword evidence="1" id="KW-0472">Membrane</keyword>
<feature type="transmembrane region" description="Helical" evidence="1">
    <location>
        <begin position="82"/>
        <end position="101"/>
    </location>
</feature>
<keyword evidence="1" id="KW-1133">Transmembrane helix</keyword>
<organism evidence="2 3">
    <name type="scientific">Clitoria ternatea</name>
    <name type="common">Butterfly pea</name>
    <dbReference type="NCBI Taxonomy" id="43366"/>
    <lineage>
        <taxon>Eukaryota</taxon>
        <taxon>Viridiplantae</taxon>
        <taxon>Streptophyta</taxon>
        <taxon>Embryophyta</taxon>
        <taxon>Tracheophyta</taxon>
        <taxon>Spermatophyta</taxon>
        <taxon>Magnoliopsida</taxon>
        <taxon>eudicotyledons</taxon>
        <taxon>Gunneridae</taxon>
        <taxon>Pentapetalae</taxon>
        <taxon>rosids</taxon>
        <taxon>fabids</taxon>
        <taxon>Fabales</taxon>
        <taxon>Fabaceae</taxon>
        <taxon>Papilionoideae</taxon>
        <taxon>50 kb inversion clade</taxon>
        <taxon>NPAAA clade</taxon>
        <taxon>indigoferoid/millettioid clade</taxon>
        <taxon>Phaseoleae</taxon>
        <taxon>Clitoria</taxon>
    </lineage>
</organism>
<comment type="caution">
    <text evidence="2">The sequence shown here is derived from an EMBL/GenBank/DDBJ whole genome shotgun (WGS) entry which is preliminary data.</text>
</comment>
<protein>
    <submittedName>
        <fullName evidence="2">Uncharacterized protein</fullName>
    </submittedName>
</protein>
<evidence type="ECO:0000313" key="2">
    <source>
        <dbReference type="EMBL" id="KAK7293794.1"/>
    </source>
</evidence>
<gene>
    <name evidence="2" type="ORF">RJT34_16668</name>
</gene>
<keyword evidence="1" id="KW-0812">Transmembrane</keyword>
<reference evidence="2 3" key="1">
    <citation type="submission" date="2024-01" db="EMBL/GenBank/DDBJ databases">
        <title>The genomes of 5 underutilized Papilionoideae crops provide insights into root nodulation and disease resistance.</title>
        <authorList>
            <person name="Yuan L."/>
        </authorList>
    </citation>
    <scope>NUCLEOTIDE SEQUENCE [LARGE SCALE GENOMIC DNA]</scope>
    <source>
        <strain evidence="2">LY-2023</strain>
        <tissue evidence="2">Leaf</tissue>
    </source>
</reference>
<evidence type="ECO:0000256" key="1">
    <source>
        <dbReference type="SAM" id="Phobius"/>
    </source>
</evidence>
<dbReference type="Proteomes" id="UP001359559">
    <property type="component" value="Unassembled WGS sequence"/>
</dbReference>
<keyword evidence="3" id="KW-1185">Reference proteome</keyword>
<evidence type="ECO:0000313" key="3">
    <source>
        <dbReference type="Proteomes" id="UP001359559"/>
    </source>
</evidence>
<sequence>MKETKRLGSAVAKDIEEEEFEKLASSFSESNSESPSLESNDLLVSLRLVGTDSLTGEDGGGIMKQGFISKVKSELPDSSDKFKTIFLVFLAVYFTLPLLLLRDGFTSSTSTFLLHR</sequence>
<accession>A0AAN9PDV6</accession>
<proteinExistence type="predicted"/>
<name>A0AAN9PDV6_CLITE</name>
<dbReference type="AlphaFoldDB" id="A0AAN9PDV6"/>
<dbReference type="EMBL" id="JAYKXN010000004">
    <property type="protein sequence ID" value="KAK7293794.1"/>
    <property type="molecule type" value="Genomic_DNA"/>
</dbReference>